<evidence type="ECO:0000313" key="2">
    <source>
        <dbReference type="EMBL" id="KAF9063995.1"/>
    </source>
</evidence>
<protein>
    <submittedName>
        <fullName evidence="2">Uncharacterized protein</fullName>
    </submittedName>
</protein>
<comment type="caution">
    <text evidence="2">The sequence shown here is derived from an EMBL/GenBank/DDBJ whole genome shotgun (WGS) entry which is preliminary data.</text>
</comment>
<keyword evidence="3" id="KW-1185">Reference proteome</keyword>
<organism evidence="2 3">
    <name type="scientific">Rhodocollybia butyracea</name>
    <dbReference type="NCBI Taxonomy" id="206335"/>
    <lineage>
        <taxon>Eukaryota</taxon>
        <taxon>Fungi</taxon>
        <taxon>Dikarya</taxon>
        <taxon>Basidiomycota</taxon>
        <taxon>Agaricomycotina</taxon>
        <taxon>Agaricomycetes</taxon>
        <taxon>Agaricomycetidae</taxon>
        <taxon>Agaricales</taxon>
        <taxon>Marasmiineae</taxon>
        <taxon>Omphalotaceae</taxon>
        <taxon>Rhodocollybia</taxon>
    </lineage>
</organism>
<proteinExistence type="predicted"/>
<evidence type="ECO:0000256" key="1">
    <source>
        <dbReference type="SAM" id="MobiDB-lite"/>
    </source>
</evidence>
<dbReference type="Proteomes" id="UP000772434">
    <property type="component" value="Unassembled WGS sequence"/>
</dbReference>
<gene>
    <name evidence="2" type="ORF">BDP27DRAFT_1426371</name>
</gene>
<dbReference type="EMBL" id="JADNRY010000134">
    <property type="protein sequence ID" value="KAF9063995.1"/>
    <property type="molecule type" value="Genomic_DNA"/>
</dbReference>
<feature type="compositionally biased region" description="Acidic residues" evidence="1">
    <location>
        <begin position="189"/>
        <end position="200"/>
    </location>
</feature>
<feature type="region of interest" description="Disordered" evidence="1">
    <location>
        <begin position="164"/>
        <end position="200"/>
    </location>
</feature>
<name>A0A9P5PL66_9AGAR</name>
<sequence>MPHTSQEVEIAYTLLSLCSPSQPNPRQSLKRLEQSITPPTVPKRYRAILKHHPSEIDLPDFEELGHSPIKPEWPSSPESNSLAIKELVCSPPNKTFEIPYVDNDKENIPHSQYMFSKRPDQDSELQASMCKVFGLLYNKKGKENVPPVQHPYFVPPIEEGVEDCSDNDYNSFSSSEYHSGASGSSDSVLEFDTEDSLSDF</sequence>
<feature type="compositionally biased region" description="Low complexity" evidence="1">
    <location>
        <begin position="171"/>
        <end position="187"/>
    </location>
</feature>
<accession>A0A9P5PL66</accession>
<reference evidence="2" key="1">
    <citation type="submission" date="2020-11" db="EMBL/GenBank/DDBJ databases">
        <authorList>
            <consortium name="DOE Joint Genome Institute"/>
            <person name="Ahrendt S."/>
            <person name="Riley R."/>
            <person name="Andreopoulos W."/>
            <person name="Labutti K."/>
            <person name="Pangilinan J."/>
            <person name="Ruiz-Duenas F.J."/>
            <person name="Barrasa J.M."/>
            <person name="Sanchez-Garcia M."/>
            <person name="Camarero S."/>
            <person name="Miyauchi S."/>
            <person name="Serrano A."/>
            <person name="Linde D."/>
            <person name="Babiker R."/>
            <person name="Drula E."/>
            <person name="Ayuso-Fernandez I."/>
            <person name="Pacheco R."/>
            <person name="Padilla G."/>
            <person name="Ferreira P."/>
            <person name="Barriuso J."/>
            <person name="Kellner H."/>
            <person name="Castanera R."/>
            <person name="Alfaro M."/>
            <person name="Ramirez L."/>
            <person name="Pisabarro A.G."/>
            <person name="Kuo A."/>
            <person name="Tritt A."/>
            <person name="Lipzen A."/>
            <person name="He G."/>
            <person name="Yan M."/>
            <person name="Ng V."/>
            <person name="Cullen D."/>
            <person name="Martin F."/>
            <person name="Rosso M.-N."/>
            <person name="Henrissat B."/>
            <person name="Hibbett D."/>
            <person name="Martinez A.T."/>
            <person name="Grigoriev I.V."/>
        </authorList>
    </citation>
    <scope>NUCLEOTIDE SEQUENCE</scope>
    <source>
        <strain evidence="2">AH 40177</strain>
    </source>
</reference>
<evidence type="ECO:0000313" key="3">
    <source>
        <dbReference type="Proteomes" id="UP000772434"/>
    </source>
</evidence>
<dbReference type="AlphaFoldDB" id="A0A9P5PL66"/>